<accession>A0ABV8ANT7</accession>
<dbReference type="RefSeq" id="WP_377903780.1">
    <property type="nucleotide sequence ID" value="NZ_JBHRZS010000006.1"/>
</dbReference>
<organism evidence="2 3">
    <name type="scientific">Algoriphagus namhaensis</name>
    <dbReference type="NCBI Taxonomy" id="915353"/>
    <lineage>
        <taxon>Bacteria</taxon>
        <taxon>Pseudomonadati</taxon>
        <taxon>Bacteroidota</taxon>
        <taxon>Cytophagia</taxon>
        <taxon>Cytophagales</taxon>
        <taxon>Cyclobacteriaceae</taxon>
        <taxon>Algoriphagus</taxon>
    </lineage>
</organism>
<comment type="caution">
    <text evidence="2">The sequence shown here is derived from an EMBL/GenBank/DDBJ whole genome shotgun (WGS) entry which is preliminary data.</text>
</comment>
<feature type="domain" description="YdhG-like" evidence="1">
    <location>
        <begin position="21"/>
        <end position="125"/>
    </location>
</feature>
<name>A0ABV8ANT7_9BACT</name>
<dbReference type="Pfam" id="PF08818">
    <property type="entry name" value="DUF1801"/>
    <property type="match status" value="1"/>
</dbReference>
<gene>
    <name evidence="2" type="ORF">ACFOSV_04380</name>
</gene>
<evidence type="ECO:0000259" key="1">
    <source>
        <dbReference type="Pfam" id="PF08818"/>
    </source>
</evidence>
<proteinExistence type="predicted"/>
<evidence type="ECO:0000313" key="3">
    <source>
        <dbReference type="Proteomes" id="UP001595805"/>
    </source>
</evidence>
<dbReference type="Proteomes" id="UP001595805">
    <property type="component" value="Unassembled WGS sequence"/>
</dbReference>
<dbReference type="SUPFAM" id="SSF159888">
    <property type="entry name" value="YdhG-like"/>
    <property type="match status" value="1"/>
</dbReference>
<sequence length="139" mass="16000">MELISNPNVEKTIQSYPEKLQQRIRELRALILDTASETEGLSKLEETLKWGEPSYLTKNGSTIRIACHPKRPGSFSIFFKCTSQLAPTFRMLYPDIFEFDGNREIFFSEGAKIPKKELKHCIRLALTYHKVKHLPMLGA</sequence>
<reference evidence="3" key="1">
    <citation type="journal article" date="2019" name="Int. J. Syst. Evol. Microbiol.">
        <title>The Global Catalogue of Microorganisms (GCM) 10K type strain sequencing project: providing services to taxonomists for standard genome sequencing and annotation.</title>
        <authorList>
            <consortium name="The Broad Institute Genomics Platform"/>
            <consortium name="The Broad Institute Genome Sequencing Center for Infectious Disease"/>
            <person name="Wu L."/>
            <person name="Ma J."/>
        </authorList>
    </citation>
    <scope>NUCLEOTIDE SEQUENCE [LARGE SCALE GENOMIC DNA]</scope>
    <source>
        <strain evidence="3">CCUG 60523</strain>
    </source>
</reference>
<dbReference type="InterPro" id="IPR014922">
    <property type="entry name" value="YdhG-like"/>
</dbReference>
<keyword evidence="3" id="KW-1185">Reference proteome</keyword>
<protein>
    <submittedName>
        <fullName evidence="2">DUF1801 domain-containing protein</fullName>
    </submittedName>
</protein>
<evidence type="ECO:0000313" key="2">
    <source>
        <dbReference type="EMBL" id="MFC3879394.1"/>
    </source>
</evidence>
<dbReference type="EMBL" id="JBHRZS010000006">
    <property type="protein sequence ID" value="MFC3879394.1"/>
    <property type="molecule type" value="Genomic_DNA"/>
</dbReference>